<dbReference type="Proteomes" id="UP000008827">
    <property type="component" value="Chromosome 12"/>
</dbReference>
<comment type="subcellular location">
    <subcellularLocation>
        <location evidence="1">Membrane</location>
        <topology evidence="1">Multi-pass membrane protein</topology>
    </subcellularLocation>
</comment>
<feature type="compositionally biased region" description="Acidic residues" evidence="10">
    <location>
        <begin position="83"/>
        <end position="92"/>
    </location>
</feature>
<evidence type="ECO:0000256" key="10">
    <source>
        <dbReference type="SAM" id="MobiDB-lite"/>
    </source>
</evidence>
<keyword evidence="3" id="KW-0813">Transport</keyword>
<dbReference type="Gene3D" id="2.40.128.330">
    <property type="match status" value="1"/>
</dbReference>
<feature type="compositionally biased region" description="Polar residues" evidence="10">
    <location>
        <begin position="97"/>
        <end position="117"/>
    </location>
</feature>
<dbReference type="GO" id="GO:0016020">
    <property type="term" value="C:membrane"/>
    <property type="evidence" value="ECO:0007669"/>
    <property type="project" value="UniProtKB-SubCell"/>
</dbReference>
<sequence>MALSWPHVLQFRSQPLLGHANCVFFSDLPESRSLELSCSDSYTLLRRCKISGHSPATVKPAVKCLSRSTEEKQWSDAETAVSDSDEVADEPNDQERTSAPTNGRFESQRIATTSSGDSLSLGIREPVYEVVEVRSNGKVSTRKINRRQLLKSSGLRPRDIRSVDPSLFMTNSMPALLVREYAILLNLGSLRAIAMQDCVLIFDNNGIGGKAFLETLLPRLNPKINNGGPSMPFELEVVEAALLSRIQRLEQRLMELEPRVQALLEALPNRLTGDILEQLRISKQTLVELGSKAGALRQMLLDLLEDPHEIRRICIMGRNCTLSKGNNDMECSVPFEKQIAEEEEEEIEMLLENYLQSTPCSIIT</sequence>
<dbReference type="PANTHER" id="PTHR13890:SF0">
    <property type="entry name" value="MAGNESIUM TRANSPORTER MRS2 HOMOLOG, MITOCHONDRIAL"/>
    <property type="match status" value="1"/>
</dbReference>
<proteinExistence type="inferred from homology"/>
<keyword evidence="6" id="KW-0809">Transit peptide</keyword>
<dbReference type="Pfam" id="PF22099">
    <property type="entry name" value="MRS2-like"/>
    <property type="match status" value="1"/>
</dbReference>
<keyword evidence="9" id="KW-0472">Membrane</keyword>
<keyword evidence="5" id="KW-0460">Magnesium</keyword>
<evidence type="ECO:0000256" key="2">
    <source>
        <dbReference type="ARBA" id="ARBA00007535"/>
    </source>
</evidence>
<evidence type="ECO:0008006" key="14">
    <source>
        <dbReference type="Google" id="ProtNLM"/>
    </source>
</evidence>
<dbReference type="FunFam" id="2.40.128.330:FF:000004">
    <property type="entry name" value="Magnesium transporter MRS2-11, chloroplastic"/>
    <property type="match status" value="1"/>
</dbReference>
<feature type="region of interest" description="Disordered" evidence="10">
    <location>
        <begin position="74"/>
        <end position="117"/>
    </location>
</feature>
<keyword evidence="7" id="KW-1133">Transmembrane helix</keyword>
<dbReference type="InterPro" id="IPR039204">
    <property type="entry name" value="MRS2-like"/>
</dbReference>
<evidence type="ECO:0000256" key="4">
    <source>
        <dbReference type="ARBA" id="ARBA00022692"/>
    </source>
</evidence>
<evidence type="ECO:0000256" key="9">
    <source>
        <dbReference type="ARBA" id="ARBA00023136"/>
    </source>
</evidence>
<protein>
    <recommendedName>
        <fullName evidence="14">Magnesium transporter</fullName>
    </recommendedName>
</protein>
<evidence type="ECO:0000313" key="13">
    <source>
        <dbReference type="Proteomes" id="UP000008827"/>
    </source>
</evidence>
<evidence type="ECO:0000256" key="6">
    <source>
        <dbReference type="ARBA" id="ARBA00022946"/>
    </source>
</evidence>
<keyword evidence="4" id="KW-0812">Transmembrane</keyword>
<reference evidence="11" key="3">
    <citation type="submission" date="2018-07" db="EMBL/GenBank/DDBJ databases">
        <title>WGS assembly of Glycine max.</title>
        <authorList>
            <person name="Schmutz J."/>
            <person name="Cannon S."/>
            <person name="Schlueter J."/>
            <person name="Ma J."/>
            <person name="Mitros T."/>
            <person name="Nelson W."/>
            <person name="Hyten D."/>
            <person name="Song Q."/>
            <person name="Thelen J."/>
            <person name="Cheng J."/>
            <person name="Xu D."/>
            <person name="Hellsten U."/>
            <person name="May G."/>
            <person name="Yu Y."/>
            <person name="Sakurai T."/>
            <person name="Umezawa T."/>
            <person name="Bhattacharyya M."/>
            <person name="Sandhu D."/>
            <person name="Valliyodan B."/>
            <person name="Lindquist E."/>
            <person name="Peto M."/>
            <person name="Grant D."/>
            <person name="Shu S."/>
            <person name="Goodstein D."/>
            <person name="Barry K."/>
            <person name="Futrell-Griggs M."/>
            <person name="Abernathy B."/>
            <person name="Du J."/>
            <person name="Tian Z."/>
            <person name="Zhu L."/>
            <person name="Gill N."/>
            <person name="Joshi T."/>
            <person name="Libault M."/>
            <person name="Sethuraman A."/>
            <person name="Zhang X."/>
            <person name="Shinozaki K."/>
            <person name="Nguyen H."/>
            <person name="Wing R."/>
            <person name="Cregan P."/>
            <person name="Specht J."/>
            <person name="Grimwood J."/>
            <person name="Rokhsar D."/>
            <person name="Stacey G."/>
            <person name="Shoemaker R."/>
            <person name="Jackson S."/>
        </authorList>
    </citation>
    <scope>NUCLEOTIDE SEQUENCE</scope>
    <source>
        <tissue evidence="11">Callus</tissue>
    </source>
</reference>
<evidence type="ECO:0000313" key="11">
    <source>
        <dbReference type="EMBL" id="KRH26556.1"/>
    </source>
</evidence>
<dbReference type="Gramene" id="KRH26556">
    <property type="protein sequence ID" value="KRH26556"/>
    <property type="gene ID" value="GLYMA_12G180000"/>
</dbReference>
<accession>A0A0R0H6R7</accession>
<gene>
    <name evidence="12" type="primary">LOC100807024</name>
    <name evidence="11" type="ORF">GLYMA_12G180000</name>
</gene>
<name>A0A0R0H6R7_SOYBN</name>
<evidence type="ECO:0000256" key="1">
    <source>
        <dbReference type="ARBA" id="ARBA00004141"/>
    </source>
</evidence>
<keyword evidence="8" id="KW-0406">Ion transport</keyword>
<evidence type="ECO:0000256" key="3">
    <source>
        <dbReference type="ARBA" id="ARBA00022448"/>
    </source>
</evidence>
<organism evidence="11">
    <name type="scientific">Glycine max</name>
    <name type="common">Soybean</name>
    <name type="synonym">Glycine hispida</name>
    <dbReference type="NCBI Taxonomy" id="3847"/>
    <lineage>
        <taxon>Eukaryota</taxon>
        <taxon>Viridiplantae</taxon>
        <taxon>Streptophyta</taxon>
        <taxon>Embryophyta</taxon>
        <taxon>Tracheophyta</taxon>
        <taxon>Spermatophyta</taxon>
        <taxon>Magnoliopsida</taxon>
        <taxon>eudicotyledons</taxon>
        <taxon>Gunneridae</taxon>
        <taxon>Pentapetalae</taxon>
        <taxon>rosids</taxon>
        <taxon>fabids</taxon>
        <taxon>Fabales</taxon>
        <taxon>Fabaceae</taxon>
        <taxon>Papilionoideae</taxon>
        <taxon>50 kb inversion clade</taxon>
        <taxon>NPAAA clade</taxon>
        <taxon>indigoferoid/millettioid clade</taxon>
        <taxon>Phaseoleae</taxon>
        <taxon>Glycine</taxon>
        <taxon>Glycine subgen. Soja</taxon>
    </lineage>
</organism>
<dbReference type="EnsemblPlants" id="KRH26556">
    <property type="protein sequence ID" value="KRH26556"/>
    <property type="gene ID" value="GLYMA_12G180000"/>
</dbReference>
<reference evidence="12" key="2">
    <citation type="submission" date="2018-02" db="UniProtKB">
        <authorList>
            <consortium name="EnsemblPlants"/>
        </authorList>
    </citation>
    <scope>IDENTIFICATION</scope>
    <source>
        <strain evidence="12">Williams 82</strain>
    </source>
</reference>
<dbReference type="GO" id="GO:0015095">
    <property type="term" value="F:magnesium ion transmembrane transporter activity"/>
    <property type="evidence" value="ECO:0007669"/>
    <property type="project" value="UniProtKB-ARBA"/>
</dbReference>
<dbReference type="ExpressionAtlas" id="A0A0R0H6R7">
    <property type="expression patterns" value="baseline and differential"/>
</dbReference>
<reference evidence="11 12" key="1">
    <citation type="journal article" date="2010" name="Nature">
        <title>Genome sequence of the palaeopolyploid soybean.</title>
        <authorList>
            <person name="Schmutz J."/>
            <person name="Cannon S.B."/>
            <person name="Schlueter J."/>
            <person name="Ma J."/>
            <person name="Mitros T."/>
            <person name="Nelson W."/>
            <person name="Hyten D.L."/>
            <person name="Song Q."/>
            <person name="Thelen J.J."/>
            <person name="Cheng J."/>
            <person name="Xu D."/>
            <person name="Hellsten U."/>
            <person name="May G.D."/>
            <person name="Yu Y."/>
            <person name="Sakurai T."/>
            <person name="Umezawa T."/>
            <person name="Bhattacharyya M.K."/>
            <person name="Sandhu D."/>
            <person name="Valliyodan B."/>
            <person name="Lindquist E."/>
            <person name="Peto M."/>
            <person name="Grant D."/>
            <person name="Shu S."/>
            <person name="Goodstein D."/>
            <person name="Barry K."/>
            <person name="Futrell-Griggs M."/>
            <person name="Abernathy B."/>
            <person name="Du J."/>
            <person name="Tian Z."/>
            <person name="Zhu L."/>
            <person name="Gill N."/>
            <person name="Joshi T."/>
            <person name="Libault M."/>
            <person name="Sethuraman A."/>
            <person name="Zhang X.-C."/>
            <person name="Shinozaki K."/>
            <person name="Nguyen H.T."/>
            <person name="Wing R.A."/>
            <person name="Cregan P."/>
            <person name="Specht J."/>
            <person name="Grimwood J."/>
            <person name="Rokhsar D."/>
            <person name="Stacey G."/>
            <person name="Shoemaker R.C."/>
            <person name="Jackson S.A."/>
        </authorList>
    </citation>
    <scope>NUCLEOTIDE SEQUENCE</scope>
    <source>
        <strain evidence="12">cv. Williams 82</strain>
        <tissue evidence="11">Callus</tissue>
    </source>
</reference>
<dbReference type="Gene3D" id="1.20.58.340">
    <property type="entry name" value="Magnesium transport protein CorA, transmembrane region"/>
    <property type="match status" value="1"/>
</dbReference>
<evidence type="ECO:0000313" key="12">
    <source>
        <dbReference type="EnsemblPlants" id="KRH26556"/>
    </source>
</evidence>
<evidence type="ECO:0000256" key="7">
    <source>
        <dbReference type="ARBA" id="ARBA00022989"/>
    </source>
</evidence>
<dbReference type="AlphaFoldDB" id="A0A0R0H6R7"/>
<keyword evidence="13" id="KW-1185">Reference proteome</keyword>
<dbReference type="EMBL" id="CM000845">
    <property type="protein sequence ID" value="KRH26556.1"/>
    <property type="molecule type" value="Genomic_DNA"/>
</dbReference>
<evidence type="ECO:0000256" key="8">
    <source>
        <dbReference type="ARBA" id="ARBA00023065"/>
    </source>
</evidence>
<dbReference type="PANTHER" id="PTHR13890">
    <property type="entry name" value="RNA SPLICING PROTEIN MRS2, MITOCHONDRIAL"/>
    <property type="match status" value="1"/>
</dbReference>
<evidence type="ECO:0000256" key="5">
    <source>
        <dbReference type="ARBA" id="ARBA00022842"/>
    </source>
</evidence>
<comment type="similarity">
    <text evidence="2">Belongs to the CorA metal ion transporter (MIT) (TC 1.A.35.5) family.</text>
</comment>